<keyword evidence="2" id="KW-1185">Reference proteome</keyword>
<dbReference type="KEGG" id="ssai:N0B31_11540"/>
<proteinExistence type="predicted"/>
<dbReference type="AlphaFoldDB" id="A0A9E7U326"/>
<gene>
    <name evidence="1" type="ORF">N0B31_11540</name>
</gene>
<name>A0A9E7U326_9EURY</name>
<dbReference type="Proteomes" id="UP001057580">
    <property type="component" value="Chromosome"/>
</dbReference>
<dbReference type="RefSeq" id="WP_260591780.1">
    <property type="nucleotide sequence ID" value="NZ_CP104003.1"/>
</dbReference>
<dbReference type="GeneID" id="74943064"/>
<evidence type="ECO:0000313" key="1">
    <source>
        <dbReference type="EMBL" id="UWM52785.1"/>
    </source>
</evidence>
<reference evidence="1" key="1">
    <citation type="submission" date="2022-09" db="EMBL/GenBank/DDBJ databases">
        <title>Diverse halophilic archaea isolated from saline environments.</title>
        <authorList>
            <person name="Cui H.-L."/>
        </authorList>
    </citation>
    <scope>NUCLEOTIDE SEQUENCE</scope>
    <source>
        <strain evidence="1">ZS-35-S2</strain>
    </source>
</reference>
<organism evidence="1 2">
    <name type="scientific">Salinirubellus salinus</name>
    <dbReference type="NCBI Taxonomy" id="1364945"/>
    <lineage>
        <taxon>Archaea</taxon>
        <taxon>Methanobacteriati</taxon>
        <taxon>Methanobacteriota</taxon>
        <taxon>Stenosarchaea group</taxon>
        <taxon>Halobacteria</taxon>
        <taxon>Halobacteriales</taxon>
        <taxon>Natronomonadaceae</taxon>
        <taxon>Salinirubellus</taxon>
    </lineage>
</organism>
<dbReference type="EMBL" id="CP104003">
    <property type="protein sequence ID" value="UWM52785.1"/>
    <property type="molecule type" value="Genomic_DNA"/>
</dbReference>
<evidence type="ECO:0000313" key="2">
    <source>
        <dbReference type="Proteomes" id="UP001057580"/>
    </source>
</evidence>
<accession>A0A9E7U326</accession>
<sequence>MSRTTKWTGGDLARWALALRARESWWRERLARDTDPKTAANGSEAVGG</sequence>
<protein>
    <submittedName>
        <fullName evidence="1">Uncharacterized protein</fullName>
    </submittedName>
</protein>